<protein>
    <submittedName>
        <fullName evidence="3">Mediator of RNA polymerase II transcription subunit 13</fullName>
    </submittedName>
</protein>
<organism evidence="3">
    <name type="scientific">Echinostoma caproni</name>
    <dbReference type="NCBI Taxonomy" id="27848"/>
    <lineage>
        <taxon>Eukaryota</taxon>
        <taxon>Metazoa</taxon>
        <taxon>Spiralia</taxon>
        <taxon>Lophotrochozoa</taxon>
        <taxon>Platyhelminthes</taxon>
        <taxon>Trematoda</taxon>
        <taxon>Digenea</taxon>
        <taxon>Plagiorchiida</taxon>
        <taxon>Echinostomata</taxon>
        <taxon>Echinostomatoidea</taxon>
        <taxon>Echinostomatidae</taxon>
        <taxon>Echinostoma</taxon>
    </lineage>
</organism>
<reference evidence="3" key="1">
    <citation type="submission" date="2016-06" db="UniProtKB">
        <authorList>
            <consortium name="WormBaseParasite"/>
        </authorList>
    </citation>
    <scope>IDENTIFICATION</scope>
</reference>
<proteinExistence type="predicted"/>
<evidence type="ECO:0000313" key="2">
    <source>
        <dbReference type="Proteomes" id="UP000272942"/>
    </source>
</evidence>
<reference evidence="1 2" key="2">
    <citation type="submission" date="2018-11" db="EMBL/GenBank/DDBJ databases">
        <authorList>
            <consortium name="Pathogen Informatics"/>
        </authorList>
    </citation>
    <scope>NUCLEOTIDE SEQUENCE [LARGE SCALE GENOMIC DNA]</scope>
    <source>
        <strain evidence="1 2">Egypt</strain>
    </source>
</reference>
<sequence length="99" mass="11288">MVQRWNIVLSAYSYEIHHRSVQSIPHADYLSRYAISEEAPTGDCLLTQPLPMNYIPVQMLKTVQKNPEDLNDYSTKPAVITEDRSFIQAAADVVITHEL</sequence>
<evidence type="ECO:0000313" key="1">
    <source>
        <dbReference type="EMBL" id="VDP91027.1"/>
    </source>
</evidence>
<accession>A0A183B3H0</accession>
<dbReference type="OrthoDB" id="6133248at2759"/>
<dbReference type="EMBL" id="UZAN01055873">
    <property type="protein sequence ID" value="VDP91027.1"/>
    <property type="molecule type" value="Genomic_DNA"/>
</dbReference>
<name>A0A183B3H0_9TREM</name>
<dbReference type="AlphaFoldDB" id="A0A183B3H0"/>
<evidence type="ECO:0000313" key="3">
    <source>
        <dbReference type="WBParaSite" id="ECPE_0001379501-mRNA-1"/>
    </source>
</evidence>
<dbReference type="Proteomes" id="UP000272942">
    <property type="component" value="Unassembled WGS sequence"/>
</dbReference>
<keyword evidence="2" id="KW-1185">Reference proteome</keyword>
<gene>
    <name evidence="1" type="ORF">ECPE_LOCUS13755</name>
</gene>
<dbReference type="WBParaSite" id="ECPE_0001379501-mRNA-1">
    <property type="protein sequence ID" value="ECPE_0001379501-mRNA-1"/>
    <property type="gene ID" value="ECPE_0001379501"/>
</dbReference>